<comment type="similarity">
    <text evidence="1">Belongs to the pyruvate:ferredoxin/flavodoxin oxidoreductase family.</text>
</comment>
<evidence type="ECO:0000259" key="3">
    <source>
        <dbReference type="Pfam" id="PF01855"/>
    </source>
</evidence>
<comment type="caution">
    <text evidence="5">The sequence shown here is derived from an EMBL/GenBank/DDBJ whole genome shotgun (WGS) entry which is preliminary data.</text>
</comment>
<evidence type="ECO:0000313" key="6">
    <source>
        <dbReference type="Proteomes" id="UP000070427"/>
    </source>
</evidence>
<dbReference type="SUPFAM" id="SSF52518">
    <property type="entry name" value="Thiamin diphosphate-binding fold (THDP-binding)"/>
    <property type="match status" value="1"/>
</dbReference>
<dbReference type="Gene3D" id="3.40.50.920">
    <property type="match status" value="1"/>
</dbReference>
<feature type="domain" description="Pyruvate:ferredoxin oxidoreductase core" evidence="4">
    <location>
        <begin position="262"/>
        <end position="366"/>
    </location>
</feature>
<dbReference type="EC" id="1.2.7.1" evidence="5"/>
<dbReference type="FunFam" id="3.40.50.970:FF:000012">
    <property type="entry name" value="Pyruvate:ferredoxin (Flavodoxin) oxidoreductase"/>
    <property type="match status" value="1"/>
</dbReference>
<dbReference type="Proteomes" id="UP000070427">
    <property type="component" value="Unassembled WGS sequence"/>
</dbReference>
<dbReference type="PANTHER" id="PTHR32154">
    <property type="entry name" value="PYRUVATE-FLAVODOXIN OXIDOREDUCTASE-RELATED"/>
    <property type="match status" value="1"/>
</dbReference>
<proteinExistence type="inferred from homology"/>
<evidence type="ECO:0000259" key="4">
    <source>
        <dbReference type="Pfam" id="PF17147"/>
    </source>
</evidence>
<dbReference type="SUPFAM" id="SSF52922">
    <property type="entry name" value="TK C-terminal domain-like"/>
    <property type="match status" value="1"/>
</dbReference>
<protein>
    <submittedName>
        <fullName evidence="5">Pyruvate synthase subunit PorA</fullName>
        <ecNumber evidence="5">1.2.7.1</ecNumber>
    </submittedName>
</protein>
<name>A0A140L808_9FIRM</name>
<dbReference type="InParanoid" id="A0A140L808"/>
<dbReference type="InterPro" id="IPR050722">
    <property type="entry name" value="Pyruvate:ferred/Flavod_OxRd"/>
</dbReference>
<dbReference type="GO" id="GO:0006979">
    <property type="term" value="P:response to oxidative stress"/>
    <property type="evidence" value="ECO:0007669"/>
    <property type="project" value="TreeGrafter"/>
</dbReference>
<dbReference type="RefSeq" id="WP_066353531.1">
    <property type="nucleotide sequence ID" value="NZ_LOED01000017.1"/>
</dbReference>
<organism evidence="5 6">
    <name type="scientific">Fervidicola ferrireducens</name>
    <dbReference type="NCBI Taxonomy" id="520764"/>
    <lineage>
        <taxon>Bacteria</taxon>
        <taxon>Bacillati</taxon>
        <taxon>Bacillota</taxon>
        <taxon>Clostridia</taxon>
        <taxon>Thermosediminibacterales</taxon>
        <taxon>Thermosediminibacteraceae</taxon>
        <taxon>Fervidicola</taxon>
    </lineage>
</organism>
<gene>
    <name evidence="5" type="primary">porA</name>
    <name evidence="5" type="ORF">AN618_14570</name>
</gene>
<dbReference type="InterPro" id="IPR033412">
    <property type="entry name" value="PFOR_II"/>
</dbReference>
<feature type="domain" description="Pyruvate flavodoxin/ferredoxin oxidoreductase pyrimidine binding" evidence="3">
    <location>
        <begin position="16"/>
        <end position="240"/>
    </location>
</feature>
<dbReference type="Pfam" id="PF01855">
    <property type="entry name" value="POR_N"/>
    <property type="match status" value="1"/>
</dbReference>
<dbReference type="AlphaFoldDB" id="A0A140L808"/>
<dbReference type="STRING" id="520764.AN618_14570"/>
<dbReference type="OrthoDB" id="9794954at2"/>
<evidence type="ECO:0000313" key="5">
    <source>
        <dbReference type="EMBL" id="KXG76683.1"/>
    </source>
</evidence>
<dbReference type="Gene3D" id="3.40.50.970">
    <property type="match status" value="1"/>
</dbReference>
<dbReference type="EMBL" id="LOED01000017">
    <property type="protein sequence ID" value="KXG76683.1"/>
    <property type="molecule type" value="Genomic_DNA"/>
</dbReference>
<sequence length="393" mass="43154">MKTKVALTGNEAVAQAMKQINPDVVAAYPITPQTEIVQIFSSFVANGEVDTEFVAVESEHSAMSAAIGAAAGGARAMTATSSQGLALMFEVVYIAASLRLPIVFPVVNRALSGPINIHCDHSDAMGLRDSGVIQLFSENAQEAYDNMIQAVRIAEHPDVRLPVMVNMDGFITSHAMDVLEVLDDETVKNFVGTYVPEDYLLDAQNPISMGNFDMYDFYFEHKRQQVEAMKAAKEVIKEVGKEFAKISGREYGLIESYKLEDADVAVVVLNSAAGTAKGVADELRAKGIKAGVLKPRVYRPFPQEEIREALKGVKAVAVMDRAETFSTCGGPMFADIRNTLYDLKNDIKVVNYIYGLGGRDLRLEHVQQVFEDLENIRKTGRVDETVKYLGLRE</sequence>
<dbReference type="Pfam" id="PF17147">
    <property type="entry name" value="PFOR_II"/>
    <property type="match status" value="1"/>
</dbReference>
<keyword evidence="5" id="KW-0670">Pyruvate</keyword>
<dbReference type="PANTHER" id="PTHR32154:SF0">
    <property type="entry name" value="PYRUVATE-FLAVODOXIN OXIDOREDUCTASE-RELATED"/>
    <property type="match status" value="1"/>
</dbReference>
<evidence type="ECO:0000256" key="2">
    <source>
        <dbReference type="ARBA" id="ARBA00023002"/>
    </source>
</evidence>
<dbReference type="FunFam" id="3.40.50.920:FF:000010">
    <property type="entry name" value="Pyruvate ferredoxin oxidoreductase, alpha subunit"/>
    <property type="match status" value="1"/>
</dbReference>
<dbReference type="GO" id="GO:0019164">
    <property type="term" value="F:pyruvate synthase activity"/>
    <property type="evidence" value="ECO:0007669"/>
    <property type="project" value="UniProtKB-EC"/>
</dbReference>
<evidence type="ECO:0000256" key="1">
    <source>
        <dbReference type="ARBA" id="ARBA00009032"/>
    </source>
</evidence>
<dbReference type="InterPro" id="IPR002880">
    <property type="entry name" value="Pyrv_Fd/Flavodoxin_OxRdtase_N"/>
</dbReference>
<keyword evidence="6" id="KW-1185">Reference proteome</keyword>
<dbReference type="CDD" id="cd07034">
    <property type="entry name" value="TPP_PYR_PFOR_IOR-alpha_like"/>
    <property type="match status" value="1"/>
</dbReference>
<dbReference type="PATRIC" id="fig|520764.3.peg.1571"/>
<accession>A0A140L808</accession>
<dbReference type="InterPro" id="IPR009014">
    <property type="entry name" value="Transketo_C/PFOR_II"/>
</dbReference>
<keyword evidence="2 5" id="KW-0560">Oxidoreductase</keyword>
<dbReference type="InterPro" id="IPR029061">
    <property type="entry name" value="THDP-binding"/>
</dbReference>
<reference evidence="5 6" key="1">
    <citation type="submission" date="2015-12" db="EMBL/GenBank/DDBJ databases">
        <title>Draft genome sequnece of Fervidicola ferrireducens strain Y170.</title>
        <authorList>
            <person name="Patel B.K."/>
        </authorList>
    </citation>
    <scope>NUCLEOTIDE SEQUENCE [LARGE SCALE GENOMIC DNA]</scope>
    <source>
        <strain evidence="5 6">Y170</strain>
    </source>
</reference>